<dbReference type="Proteomes" id="UP000245055">
    <property type="component" value="Unassembled WGS sequence"/>
</dbReference>
<keyword evidence="4" id="KW-1185">Reference proteome</keyword>
<keyword evidence="1" id="KW-0808">Transferase</keyword>
<reference evidence="2 4" key="2">
    <citation type="submission" date="2018-09" db="EMBL/GenBank/DDBJ databases">
        <title>Phylogenetic diversity of Pectobacterium and Dickeya strains causing blackleg disease of potato in Morocco.</title>
        <authorList>
            <person name="Oulghazi S."/>
            <person name="Moumni M."/>
            <person name="Faure D."/>
        </authorList>
    </citation>
    <scope>NUCLEOTIDE SEQUENCE [LARGE SCALE GENOMIC DNA]</scope>
    <source>
        <strain evidence="2 4">S4.16.03.LID</strain>
    </source>
</reference>
<sequence>MLVRRLLFFTTHEILRVFRIHLASSLIMGIKTGVSREPLTFKGTTHILLARLSVQKP</sequence>
<organism evidence="1 3">
    <name type="scientific">Dickeya dianthicola</name>
    <dbReference type="NCBI Taxonomy" id="204039"/>
    <lineage>
        <taxon>Bacteria</taxon>
        <taxon>Pseudomonadati</taxon>
        <taxon>Pseudomonadota</taxon>
        <taxon>Gammaproteobacteria</taxon>
        <taxon>Enterobacterales</taxon>
        <taxon>Pectobacteriaceae</taxon>
        <taxon>Dickeya</taxon>
    </lineage>
</organism>
<name>A0AAX1C946_9GAMM</name>
<dbReference type="EMBL" id="QZDO01000032">
    <property type="protein sequence ID" value="RJL72448.1"/>
    <property type="molecule type" value="Genomic_DNA"/>
</dbReference>
<dbReference type="EMBL" id="QESZ01000008">
    <property type="protein sequence ID" value="PWD74676.1"/>
    <property type="molecule type" value="Genomic_DNA"/>
</dbReference>
<gene>
    <name evidence="2" type="ORF">D5077_10365</name>
    <name evidence="1" type="ORF">DF213_05345</name>
</gene>
<accession>A0AAX1C946</accession>
<evidence type="ECO:0000313" key="3">
    <source>
        <dbReference type="Proteomes" id="UP000245055"/>
    </source>
</evidence>
<dbReference type="GO" id="GO:0016301">
    <property type="term" value="F:kinase activity"/>
    <property type="evidence" value="ECO:0007669"/>
    <property type="project" value="UniProtKB-KW"/>
</dbReference>
<proteinExistence type="predicted"/>
<dbReference type="AlphaFoldDB" id="A0AAX1C946"/>
<dbReference type="Proteomes" id="UP000266633">
    <property type="component" value="Unassembled WGS sequence"/>
</dbReference>
<protein>
    <submittedName>
        <fullName evidence="1">Inorganic polyphosphate kinase</fullName>
    </submittedName>
</protein>
<keyword evidence="1" id="KW-0418">Kinase</keyword>
<evidence type="ECO:0000313" key="1">
    <source>
        <dbReference type="EMBL" id="PWD74676.1"/>
    </source>
</evidence>
<reference evidence="1 3" key="1">
    <citation type="submission" date="2018-05" db="EMBL/GenBank/DDBJ databases">
        <title>Genomic diversity of pathogens causing Blackleg of Potato in Pakistan.</title>
        <authorList>
            <person name="Sarfraz S."/>
            <person name="Riaz K."/>
            <person name="Oulghazi S."/>
            <person name="Cigna J."/>
            <person name="Sahi S.T."/>
            <person name="Khan S.H."/>
            <person name="Hameed A."/>
            <person name="Faure D."/>
        </authorList>
    </citation>
    <scope>NUCLEOTIDE SEQUENCE [LARGE SCALE GENOMIC DNA]</scope>
    <source>
        <strain evidence="1 3">SS70</strain>
    </source>
</reference>
<evidence type="ECO:0000313" key="2">
    <source>
        <dbReference type="EMBL" id="RJL72448.1"/>
    </source>
</evidence>
<evidence type="ECO:0000313" key="4">
    <source>
        <dbReference type="Proteomes" id="UP000266633"/>
    </source>
</evidence>
<comment type="caution">
    <text evidence="1">The sequence shown here is derived from an EMBL/GenBank/DDBJ whole genome shotgun (WGS) entry which is preliminary data.</text>
</comment>